<dbReference type="RefSeq" id="XP_030745501.1">
    <property type="nucleotide sequence ID" value="XM_030889641.1"/>
</dbReference>
<dbReference type="OrthoDB" id="6769018at2759"/>
<protein>
    <submittedName>
        <fullName evidence="4">Uncharacterized protein LOC115874492</fullName>
    </submittedName>
</protein>
<name>A0A6J2X2N9_SITOR</name>
<dbReference type="CDD" id="cd00303">
    <property type="entry name" value="retropepsin_like"/>
    <property type="match status" value="1"/>
</dbReference>
<dbReference type="AlphaFoldDB" id="A0A6J2X2N9"/>
<evidence type="ECO:0000313" key="3">
    <source>
        <dbReference type="Proteomes" id="UP000504635"/>
    </source>
</evidence>
<dbReference type="Pfam" id="PF05585">
    <property type="entry name" value="DUF1758"/>
    <property type="match status" value="1"/>
</dbReference>
<feature type="domain" description="DUF1758" evidence="2">
    <location>
        <begin position="449"/>
        <end position="589"/>
    </location>
</feature>
<dbReference type="InParanoid" id="A0A6J2X2N9"/>
<gene>
    <name evidence="4" type="primary">LOC115874492</name>
</gene>
<keyword evidence="3" id="KW-1185">Reference proteome</keyword>
<dbReference type="Pfam" id="PF03564">
    <property type="entry name" value="DUF1759"/>
    <property type="match status" value="1"/>
</dbReference>
<dbReference type="InterPro" id="IPR021109">
    <property type="entry name" value="Peptidase_aspartic_dom_sf"/>
</dbReference>
<proteinExistence type="predicted"/>
<dbReference type="KEGG" id="soy:115874492"/>
<dbReference type="Proteomes" id="UP000504635">
    <property type="component" value="Unplaced"/>
</dbReference>
<dbReference type="InterPro" id="IPR008737">
    <property type="entry name" value="DUF1758"/>
</dbReference>
<dbReference type="Gene3D" id="2.40.70.10">
    <property type="entry name" value="Acid Proteases"/>
    <property type="match status" value="1"/>
</dbReference>
<organism evidence="3 4">
    <name type="scientific">Sitophilus oryzae</name>
    <name type="common">Rice weevil</name>
    <name type="synonym">Curculio oryzae</name>
    <dbReference type="NCBI Taxonomy" id="7048"/>
    <lineage>
        <taxon>Eukaryota</taxon>
        <taxon>Metazoa</taxon>
        <taxon>Ecdysozoa</taxon>
        <taxon>Arthropoda</taxon>
        <taxon>Hexapoda</taxon>
        <taxon>Insecta</taxon>
        <taxon>Pterygota</taxon>
        <taxon>Neoptera</taxon>
        <taxon>Endopterygota</taxon>
        <taxon>Coleoptera</taxon>
        <taxon>Polyphaga</taxon>
        <taxon>Cucujiformia</taxon>
        <taxon>Curculionidae</taxon>
        <taxon>Dryophthorinae</taxon>
        <taxon>Sitophilus</taxon>
    </lineage>
</organism>
<dbReference type="PANTHER" id="PTHR47331">
    <property type="entry name" value="PHD-TYPE DOMAIN-CONTAINING PROTEIN"/>
    <property type="match status" value="1"/>
</dbReference>
<evidence type="ECO:0000313" key="4">
    <source>
        <dbReference type="RefSeq" id="XP_030745501.1"/>
    </source>
</evidence>
<feature type="coiled-coil region" evidence="1">
    <location>
        <begin position="43"/>
        <end position="73"/>
    </location>
</feature>
<dbReference type="GeneID" id="115874492"/>
<evidence type="ECO:0000256" key="1">
    <source>
        <dbReference type="SAM" id="Coils"/>
    </source>
</evidence>
<dbReference type="PANTHER" id="PTHR47331:SF5">
    <property type="entry name" value="RIBONUCLEASE H"/>
    <property type="match status" value="1"/>
</dbReference>
<accession>A0A6J2X2N9</accession>
<dbReference type="InterPro" id="IPR005312">
    <property type="entry name" value="DUF1759"/>
</dbReference>
<sequence>MTEIERLVRRRAAFKAQITILNNYLNELEGKFINANITDDIILTELSQRKDRFINLIEKLDEVQLQIEEITTNFDVELDERTAFESDFNKTLARARYFLQKSKTTNIEQDNDNLSSQRSETGSDNVALCQNLNNLKLPAIEIPTYDGDYDTWLEFRDTYESLIHTNVNLSDIQKFHYLRAFLGPRVREIIASLAFSALSYKPAWELICNRFNNSRILKQNHVKALFNLNLIHEESSQALRKLIDIVSKHLRALTILDEPTNTWDTLVIYLISIKLDNETLKHWEEAKSGYVNPTLDNLTTFLKHRADMLETLEQSKNSKRVIPRSKGDNKTKAFVASKPYCVYCKKDHYIQNCEAFVRLSIEQRRTQAMKNHLCLNCLRLGHTSKMCYASSCKTCNARHNTLLHEERVSSSENEQTVNLSSHINFNGDQVLLSTALLKIFDKNGKCHVARALLDSGSQSSFITEDFCNKLQFDVIPTKITVSGLSEAQSNVSGKISIQVHSKVNNFSFKNSFLVIRNITETLPNFKINIKNLNIPDNIKLADPHFYKPERVDVLLGADCFWNLMCVGQIKLNNGLLLQKGKLGWVIAGRMQSNPCTTTIRNFSKANDIDKQLTRFCELEEFRHSKPLSNEEKLCEEEFVRTFKRDSEGRFVVTIPLKQGPEVLGDKYDIAKPRFLSLERRFKRDPEFKKRYINFINEYKNMKHMSKIEHPDNATFSYYMPHHGVIKESSLTTKLRVVFDASCPSSSGYSFNDLQLVGPTIQSDLFSLLLQYRTYNYVISAI</sequence>
<dbReference type="SUPFAM" id="SSF50630">
    <property type="entry name" value="Acid proteases"/>
    <property type="match status" value="1"/>
</dbReference>
<reference evidence="4" key="1">
    <citation type="submission" date="2025-08" db="UniProtKB">
        <authorList>
            <consortium name="RefSeq"/>
        </authorList>
    </citation>
    <scope>IDENTIFICATION</scope>
    <source>
        <tissue evidence="4">Gonads</tissue>
    </source>
</reference>
<keyword evidence="1" id="KW-0175">Coiled coil</keyword>
<evidence type="ECO:0000259" key="2">
    <source>
        <dbReference type="Pfam" id="PF05585"/>
    </source>
</evidence>